<feature type="domain" description="DNA2/NAM7 helicase helicase" evidence="1">
    <location>
        <begin position="227"/>
        <end position="326"/>
    </location>
</feature>
<dbReference type="PANTHER" id="PTHR10887">
    <property type="entry name" value="DNA2/NAM7 HELICASE FAMILY"/>
    <property type="match status" value="1"/>
</dbReference>
<dbReference type="CDD" id="cd18808">
    <property type="entry name" value="SF1_C_Upf1"/>
    <property type="match status" value="1"/>
</dbReference>
<accession>A0A2S3GQS7</accession>
<gene>
    <name evidence="3" type="ORF">PAHAL_1G299700</name>
</gene>
<sequence length="709" mass="80193">MRYIECGCSAAVESILCIAEKVEKKCIRCGELAQGEFVNANKFNDEQLNTVICITSKLLCPHINAPEILWGPPGSGKTRIAVGIIHYMLNLRSRMLSFKDLYPSFNMSMVLVLNDLNAMENCSIFGETSLESRAQELYCCMYMWGKFLKETTFVLEMKPYCKDNCDHKGRICTISNLAVFSIVAFREKVCALALDLRKCSDALLSSLLATKLSDNDIENVNRLNYELSYFEKLLLKASMTSSRVRTAFGWFEGGLKEFCIAHSRIIISTPSSSSRLLGLKSYSVDILVVDDAAQIRESGLLIPLSLTPRHVVLLGDHLHLQPTVKSDLMNPEISKFVCDHFYKGMVEDAWTFKSDYNKKLSAYGFFDIMVVEDLRSKGNIFVENAIVVFLLQFLCKSLRSVDRKLRVCAVCLSNNRVDAITNLVSDEYGRHEKFNLEINSLDNLYEKWYEVVILSTVVDNKSELPKGKRINTSLTRSRYYLWIVGEATQLRACGDTWKELVDDIGHEFTWEGRPNNTKNILAPLQDQKADTCTFHAILGTVESLNKFNCSCLDSPQNFTWHLCSDNPEESSKRGKVRLEAGLDTIKGHGVIGSHKDGSETRLFKIESYEKLDVEKEEETESLMEVGNIMVGNFRASHNYFFLKPGGTYVYDATIPYIHPKSCLPGAAWPCHITIQNSYGRRFGSNGFGRVSRRSLRGLYKITVPELARP</sequence>
<dbReference type="Pfam" id="PF13087">
    <property type="entry name" value="AAA_12"/>
    <property type="match status" value="1"/>
</dbReference>
<dbReference type="Gramene" id="PAN06956">
    <property type="protein sequence ID" value="PAN06956"/>
    <property type="gene ID" value="PAHAL_1G299700"/>
</dbReference>
<dbReference type="InterPro" id="IPR027417">
    <property type="entry name" value="P-loop_NTPase"/>
</dbReference>
<dbReference type="Gene3D" id="3.40.50.300">
    <property type="entry name" value="P-loop containing nucleotide triphosphate hydrolases"/>
    <property type="match status" value="2"/>
</dbReference>
<dbReference type="SUPFAM" id="SSF52540">
    <property type="entry name" value="P-loop containing nucleoside triphosphate hydrolases"/>
    <property type="match status" value="1"/>
</dbReference>
<dbReference type="GO" id="GO:0004386">
    <property type="term" value="F:helicase activity"/>
    <property type="evidence" value="ECO:0007669"/>
    <property type="project" value="InterPro"/>
</dbReference>
<dbReference type="InterPro" id="IPR045055">
    <property type="entry name" value="DNA2/NAM7-like"/>
</dbReference>
<dbReference type="InterPro" id="IPR038765">
    <property type="entry name" value="Papain-like_cys_pep_sf"/>
</dbReference>
<proteinExistence type="predicted"/>
<dbReference type="EMBL" id="CM008046">
    <property type="protein sequence ID" value="PAN06956.2"/>
    <property type="molecule type" value="Genomic_DNA"/>
</dbReference>
<dbReference type="InterPro" id="IPR041679">
    <property type="entry name" value="DNA2/NAM7-like_C"/>
</dbReference>
<protein>
    <recommendedName>
        <fullName evidence="4">DNA2/NAM7 helicase helicase domain-containing protein</fullName>
    </recommendedName>
</protein>
<dbReference type="PANTHER" id="PTHR10887:SF522">
    <property type="entry name" value="P-LOOP CONTAINING NUCLEOSIDE TRIPHOSPHATE HYDROLASES SUPERFAMILY PROTEIN"/>
    <property type="match status" value="1"/>
</dbReference>
<name>A0A2S3GQS7_9POAL</name>
<dbReference type="AlphaFoldDB" id="A0A2S3GQS7"/>
<evidence type="ECO:0000313" key="3">
    <source>
        <dbReference type="EMBL" id="PAN06956.2"/>
    </source>
</evidence>
<feature type="domain" description="DNA2/NAM7 helicase-like C-terminal" evidence="2">
    <location>
        <begin position="329"/>
        <end position="487"/>
    </location>
</feature>
<reference evidence="3" key="1">
    <citation type="submission" date="2018-04" db="EMBL/GenBank/DDBJ databases">
        <title>WGS assembly of Panicum hallii.</title>
        <authorList>
            <person name="Lovell J."/>
            <person name="Jenkins J."/>
            <person name="Lowry D."/>
            <person name="Mamidi S."/>
            <person name="Sreedasyam A."/>
            <person name="Weng X."/>
            <person name="Barry K."/>
            <person name="Bonette J."/>
            <person name="Campitelli B."/>
            <person name="Daum C."/>
            <person name="Gordon S."/>
            <person name="Gould B."/>
            <person name="Lipzen A."/>
            <person name="Macqueen A."/>
            <person name="Palacio-Mejia J."/>
            <person name="Plott C."/>
            <person name="Shakirov E."/>
            <person name="Shu S."/>
            <person name="Yoshinaga Y."/>
            <person name="Zane M."/>
            <person name="Rokhsar D."/>
            <person name="Grimwood J."/>
            <person name="Schmutz J."/>
            <person name="Juenger T."/>
        </authorList>
    </citation>
    <scope>NUCLEOTIDE SEQUENCE [LARGE SCALE GENOMIC DNA]</scope>
    <source>
        <strain evidence="3">FIL2</strain>
    </source>
</reference>
<evidence type="ECO:0000259" key="1">
    <source>
        <dbReference type="Pfam" id="PF13086"/>
    </source>
</evidence>
<evidence type="ECO:0008006" key="4">
    <source>
        <dbReference type="Google" id="ProtNLM"/>
    </source>
</evidence>
<evidence type="ECO:0000259" key="2">
    <source>
        <dbReference type="Pfam" id="PF13087"/>
    </source>
</evidence>
<dbReference type="Pfam" id="PF13086">
    <property type="entry name" value="AAA_11"/>
    <property type="match status" value="1"/>
</dbReference>
<dbReference type="Proteomes" id="UP000243499">
    <property type="component" value="Chromosome 1"/>
</dbReference>
<dbReference type="InterPro" id="IPR041677">
    <property type="entry name" value="DNA2/NAM7_AAA_11"/>
</dbReference>
<dbReference type="InterPro" id="IPR047187">
    <property type="entry name" value="SF1_C_Upf1"/>
</dbReference>
<dbReference type="SUPFAM" id="SSF54001">
    <property type="entry name" value="Cysteine proteinases"/>
    <property type="match status" value="1"/>
</dbReference>
<organism evidence="3">
    <name type="scientific">Panicum hallii</name>
    <dbReference type="NCBI Taxonomy" id="206008"/>
    <lineage>
        <taxon>Eukaryota</taxon>
        <taxon>Viridiplantae</taxon>
        <taxon>Streptophyta</taxon>
        <taxon>Embryophyta</taxon>
        <taxon>Tracheophyta</taxon>
        <taxon>Spermatophyta</taxon>
        <taxon>Magnoliopsida</taxon>
        <taxon>Liliopsida</taxon>
        <taxon>Poales</taxon>
        <taxon>Poaceae</taxon>
        <taxon>PACMAD clade</taxon>
        <taxon>Panicoideae</taxon>
        <taxon>Panicodae</taxon>
        <taxon>Paniceae</taxon>
        <taxon>Panicinae</taxon>
        <taxon>Panicum</taxon>
        <taxon>Panicum sect. Panicum</taxon>
    </lineage>
</organism>